<evidence type="ECO:0000313" key="3">
    <source>
        <dbReference type="Proteomes" id="UP000198923"/>
    </source>
</evidence>
<keyword evidence="1" id="KW-0812">Transmembrane</keyword>
<reference evidence="2 3" key="1">
    <citation type="submission" date="2016-10" db="EMBL/GenBank/DDBJ databases">
        <authorList>
            <person name="de Groot N.N."/>
        </authorList>
    </citation>
    <scope>NUCLEOTIDE SEQUENCE [LARGE SCALE GENOMIC DNA]</scope>
    <source>
        <strain evidence="2 3">CPCC 201354</strain>
    </source>
</reference>
<keyword evidence="1" id="KW-0472">Membrane</keyword>
<proteinExistence type="predicted"/>
<sequence length="356" mass="36962">MTLLEQRYRRILRLLPAAYRSEREDEMVAAFLDGAHSTHDRDNPRPRPREIASVAALAVRLRLGTDTTRPRAHTWGRAVRTAALIGLGFHAATELRTTAAVLLAPDPAGETPWLPHLLPGPLFAAAFALLCLGRIRAAKAAALIGLVPYGVWALQHASALVRALTAPGDLPGVNLPLDLAPLLTQTAGFALVAALVAAYHRDADPPRTPHWVAAVPLAAAAALTAADRALTRALTQGLPDGGPVPDAVHWAALWTDTPGLACTAIAAAAAAHLLTRLRTPHPDAARPLTLALLSLAALPLAAVRIDPHAADTLGQAMTLTAAAQTAALALCAAAMLTAGLRSLPAAPPHARPLPAA</sequence>
<feature type="transmembrane region" description="Helical" evidence="1">
    <location>
        <begin position="179"/>
        <end position="199"/>
    </location>
</feature>
<evidence type="ECO:0000313" key="2">
    <source>
        <dbReference type="EMBL" id="SDH57580.1"/>
    </source>
</evidence>
<dbReference type="RefSeq" id="WP_093171837.1">
    <property type="nucleotide sequence ID" value="NZ_FNCN01000018.1"/>
</dbReference>
<organism evidence="2 3">
    <name type="scientific">Sinosporangium album</name>
    <dbReference type="NCBI Taxonomy" id="504805"/>
    <lineage>
        <taxon>Bacteria</taxon>
        <taxon>Bacillati</taxon>
        <taxon>Actinomycetota</taxon>
        <taxon>Actinomycetes</taxon>
        <taxon>Streptosporangiales</taxon>
        <taxon>Streptosporangiaceae</taxon>
        <taxon>Sinosporangium</taxon>
    </lineage>
</organism>
<feature type="transmembrane region" description="Helical" evidence="1">
    <location>
        <begin position="250"/>
        <end position="275"/>
    </location>
</feature>
<keyword evidence="3" id="KW-1185">Reference proteome</keyword>
<feature type="transmembrane region" description="Helical" evidence="1">
    <location>
        <begin position="211"/>
        <end position="230"/>
    </location>
</feature>
<dbReference type="STRING" id="504805.SAMN05421505_11868"/>
<dbReference type="EMBL" id="FNCN01000018">
    <property type="protein sequence ID" value="SDH57580.1"/>
    <property type="molecule type" value="Genomic_DNA"/>
</dbReference>
<keyword evidence="1" id="KW-1133">Transmembrane helix</keyword>
<protein>
    <submittedName>
        <fullName evidence="2">Uncharacterized protein</fullName>
    </submittedName>
</protein>
<feature type="transmembrane region" description="Helical" evidence="1">
    <location>
        <begin position="287"/>
        <end position="305"/>
    </location>
</feature>
<feature type="transmembrane region" description="Helical" evidence="1">
    <location>
        <begin position="113"/>
        <end position="133"/>
    </location>
</feature>
<accession>A0A1G8DJJ8</accession>
<evidence type="ECO:0000256" key="1">
    <source>
        <dbReference type="SAM" id="Phobius"/>
    </source>
</evidence>
<feature type="transmembrane region" description="Helical" evidence="1">
    <location>
        <begin position="317"/>
        <end position="340"/>
    </location>
</feature>
<dbReference type="OrthoDB" id="5198790at2"/>
<feature type="transmembrane region" description="Helical" evidence="1">
    <location>
        <begin position="75"/>
        <end position="93"/>
    </location>
</feature>
<gene>
    <name evidence="2" type="ORF">SAMN05421505_11868</name>
</gene>
<name>A0A1G8DJJ8_9ACTN</name>
<dbReference type="AlphaFoldDB" id="A0A1G8DJJ8"/>
<dbReference type="Proteomes" id="UP000198923">
    <property type="component" value="Unassembled WGS sequence"/>
</dbReference>
<feature type="transmembrane region" description="Helical" evidence="1">
    <location>
        <begin position="140"/>
        <end position="159"/>
    </location>
</feature>